<dbReference type="PROSITE" id="PS50157">
    <property type="entry name" value="ZINC_FINGER_C2H2_2"/>
    <property type="match status" value="1"/>
</dbReference>
<feature type="region of interest" description="Disordered" evidence="2">
    <location>
        <begin position="1"/>
        <end position="22"/>
    </location>
</feature>
<keyword evidence="1" id="KW-0862">Zinc</keyword>
<dbReference type="SMART" id="SM00355">
    <property type="entry name" value="ZnF_C2H2"/>
    <property type="match status" value="1"/>
</dbReference>
<reference evidence="4 5" key="1">
    <citation type="submission" date="2024-07" db="EMBL/GenBank/DDBJ databases">
        <title>Section-level genome sequencing and comparative genomics of Aspergillus sections Usti and Cavernicolus.</title>
        <authorList>
            <consortium name="Lawrence Berkeley National Laboratory"/>
            <person name="Nybo J.L."/>
            <person name="Vesth T.C."/>
            <person name="Theobald S."/>
            <person name="Frisvad J.C."/>
            <person name="Larsen T.O."/>
            <person name="Kjaerboelling I."/>
            <person name="Rothschild-Mancinelli K."/>
            <person name="Lyhne E.K."/>
            <person name="Kogle M.E."/>
            <person name="Barry K."/>
            <person name="Clum A."/>
            <person name="Na H."/>
            <person name="Ledsgaard L."/>
            <person name="Lin J."/>
            <person name="Lipzen A."/>
            <person name="Kuo A."/>
            <person name="Riley R."/>
            <person name="Mondo S."/>
            <person name="LaButti K."/>
            <person name="Haridas S."/>
            <person name="Pangalinan J."/>
            <person name="Salamov A.A."/>
            <person name="Simmons B.A."/>
            <person name="Magnuson J.K."/>
            <person name="Chen J."/>
            <person name="Drula E."/>
            <person name="Henrissat B."/>
            <person name="Wiebenga A."/>
            <person name="Lubbers R.J."/>
            <person name="Gomes A.C."/>
            <person name="Makela M.R."/>
            <person name="Stajich J."/>
            <person name="Grigoriev I.V."/>
            <person name="Mortensen U.H."/>
            <person name="De vries R.P."/>
            <person name="Baker S.E."/>
            <person name="Andersen M.R."/>
        </authorList>
    </citation>
    <scope>NUCLEOTIDE SEQUENCE [LARGE SCALE GENOMIC DNA]</scope>
    <source>
        <strain evidence="4 5">CBS 600.67</strain>
    </source>
</reference>
<keyword evidence="5" id="KW-1185">Reference proteome</keyword>
<accession>A0ABR4IL05</accession>
<evidence type="ECO:0000313" key="5">
    <source>
        <dbReference type="Proteomes" id="UP001610335"/>
    </source>
</evidence>
<dbReference type="EMBL" id="JBFXLS010000020">
    <property type="protein sequence ID" value="KAL2828405.1"/>
    <property type="molecule type" value="Genomic_DNA"/>
</dbReference>
<protein>
    <recommendedName>
        <fullName evidence="3">C2H2-type domain-containing protein</fullName>
    </recommendedName>
</protein>
<evidence type="ECO:0000256" key="1">
    <source>
        <dbReference type="PROSITE-ProRule" id="PRU00042"/>
    </source>
</evidence>
<keyword evidence="1" id="KW-0479">Metal-binding</keyword>
<dbReference type="PROSITE" id="PS00028">
    <property type="entry name" value="ZINC_FINGER_C2H2_1"/>
    <property type="match status" value="1"/>
</dbReference>
<comment type="caution">
    <text evidence="4">The sequence shown here is derived from an EMBL/GenBank/DDBJ whole genome shotgun (WGS) entry which is preliminary data.</text>
</comment>
<sequence length="218" mass="24440">MSSRRHRQDTPPSGQNVDLTTGVPQSASASAAYISQASPLPFHTAHIHSTTSSITGHPVIPDPSGYPHPESSMRFAPVPDIPNHATLLEYYMAENITSLDYQMLGQDTYPVTTNMNFFAGHGPMSATEGYGRPLRLPIDGNFVSRAEPKSTVQPRCRWHGCTYSGTFQRMHDLLRHVTAIPIAPGYEMCPILDCKRIFNRRDNLIEHLRRVHHMQQNH</sequence>
<evidence type="ECO:0000259" key="3">
    <source>
        <dbReference type="PROSITE" id="PS50157"/>
    </source>
</evidence>
<dbReference type="Proteomes" id="UP001610335">
    <property type="component" value="Unassembled WGS sequence"/>
</dbReference>
<name>A0ABR4IL05_9EURO</name>
<feature type="compositionally biased region" description="Polar residues" evidence="2">
    <location>
        <begin position="10"/>
        <end position="22"/>
    </location>
</feature>
<evidence type="ECO:0000256" key="2">
    <source>
        <dbReference type="SAM" id="MobiDB-lite"/>
    </source>
</evidence>
<dbReference type="InterPro" id="IPR013087">
    <property type="entry name" value="Znf_C2H2_type"/>
</dbReference>
<proteinExistence type="predicted"/>
<feature type="domain" description="C2H2-type" evidence="3">
    <location>
        <begin position="187"/>
        <end position="217"/>
    </location>
</feature>
<organism evidence="4 5">
    <name type="scientific">Aspergillus cavernicola</name>
    <dbReference type="NCBI Taxonomy" id="176166"/>
    <lineage>
        <taxon>Eukaryota</taxon>
        <taxon>Fungi</taxon>
        <taxon>Dikarya</taxon>
        <taxon>Ascomycota</taxon>
        <taxon>Pezizomycotina</taxon>
        <taxon>Eurotiomycetes</taxon>
        <taxon>Eurotiomycetidae</taxon>
        <taxon>Eurotiales</taxon>
        <taxon>Aspergillaceae</taxon>
        <taxon>Aspergillus</taxon>
        <taxon>Aspergillus subgen. Nidulantes</taxon>
    </lineage>
</organism>
<evidence type="ECO:0000313" key="4">
    <source>
        <dbReference type="EMBL" id="KAL2828405.1"/>
    </source>
</evidence>
<gene>
    <name evidence="4" type="ORF">BDW59DRAFT_159610</name>
</gene>
<keyword evidence="1" id="KW-0863">Zinc-finger</keyword>